<proteinExistence type="predicted"/>
<dbReference type="AlphaFoldDB" id="A0A183TNR0"/>
<evidence type="ECO:0000313" key="2">
    <source>
        <dbReference type="EMBL" id="VDM04494.1"/>
    </source>
</evidence>
<dbReference type="SUPFAM" id="SSF56219">
    <property type="entry name" value="DNase I-like"/>
    <property type="match status" value="1"/>
</dbReference>
<dbReference type="InterPro" id="IPR036691">
    <property type="entry name" value="Endo/exonu/phosph_ase_sf"/>
</dbReference>
<evidence type="ECO:0000256" key="1">
    <source>
        <dbReference type="SAM" id="MobiDB-lite"/>
    </source>
</evidence>
<accession>A0A183TNR0</accession>
<name>A0A183TNR0_SCHSO</name>
<reference evidence="2 3" key="2">
    <citation type="submission" date="2018-11" db="EMBL/GenBank/DDBJ databases">
        <authorList>
            <consortium name="Pathogen Informatics"/>
        </authorList>
    </citation>
    <scope>NUCLEOTIDE SEQUENCE [LARGE SCALE GENOMIC DNA]</scope>
    <source>
        <strain evidence="2 3">NST_G2</strain>
    </source>
</reference>
<sequence>MSKQPYLGTALRASSQRKGLENVPCCSRPRLADHKKRGRKAQTNNNTTRPISLHDTLQAARVSPLTLAAWNVHSILNNLRSNRPERRMVLVARELARYKAEIVALSETRFSKQVKLEEVRACYTFWSGLCLPERPHRVSALFIAVYQ</sequence>
<reference evidence="4" key="1">
    <citation type="submission" date="2016-06" db="UniProtKB">
        <authorList>
            <consortium name="WormBaseParasite"/>
        </authorList>
    </citation>
    <scope>IDENTIFICATION</scope>
</reference>
<dbReference type="WBParaSite" id="SSLN_0001879101-mRNA-1">
    <property type="protein sequence ID" value="SSLN_0001879101-mRNA-1"/>
    <property type="gene ID" value="SSLN_0001879101"/>
</dbReference>
<evidence type="ECO:0000313" key="4">
    <source>
        <dbReference type="WBParaSite" id="SSLN_0001879101-mRNA-1"/>
    </source>
</evidence>
<protein>
    <submittedName>
        <fullName evidence="2 4">Uncharacterized protein</fullName>
    </submittedName>
</protein>
<gene>
    <name evidence="2" type="ORF">SSLN_LOCUS18108</name>
</gene>
<organism evidence="4">
    <name type="scientific">Schistocephalus solidus</name>
    <name type="common">Tapeworm</name>
    <dbReference type="NCBI Taxonomy" id="70667"/>
    <lineage>
        <taxon>Eukaryota</taxon>
        <taxon>Metazoa</taxon>
        <taxon>Spiralia</taxon>
        <taxon>Lophotrochozoa</taxon>
        <taxon>Platyhelminthes</taxon>
        <taxon>Cestoda</taxon>
        <taxon>Eucestoda</taxon>
        <taxon>Diphyllobothriidea</taxon>
        <taxon>Diphyllobothriidae</taxon>
        <taxon>Schistocephalus</taxon>
    </lineage>
</organism>
<dbReference type="Proteomes" id="UP000275846">
    <property type="component" value="Unassembled WGS sequence"/>
</dbReference>
<keyword evidence="3" id="KW-1185">Reference proteome</keyword>
<feature type="region of interest" description="Disordered" evidence="1">
    <location>
        <begin position="18"/>
        <end position="49"/>
    </location>
</feature>
<evidence type="ECO:0000313" key="3">
    <source>
        <dbReference type="Proteomes" id="UP000275846"/>
    </source>
</evidence>
<dbReference type="EMBL" id="UYSU01043709">
    <property type="protein sequence ID" value="VDM04494.1"/>
    <property type="molecule type" value="Genomic_DNA"/>
</dbReference>